<dbReference type="STRING" id="1849047.A0A3D8QFF2"/>
<dbReference type="EMBL" id="PDLM01000015">
    <property type="protein sequence ID" value="RDW60586.1"/>
    <property type="molecule type" value="Genomic_DNA"/>
</dbReference>
<dbReference type="PANTHER" id="PTHR38166:SF1">
    <property type="entry name" value="C2H2-TYPE DOMAIN-CONTAINING PROTEIN"/>
    <property type="match status" value="1"/>
</dbReference>
<proteinExistence type="predicted"/>
<sequence>MFPPSSISRAGHDAGEDIENAQDLDIRTRGEDKGTSIRTDDGFPDPGLLYKSKFNFTTEERLAPYRWKITEWYSEDHRTEEEIVALCMQSGLSVSISQIHDALIGWTVIPSPYRYTKLAAVHTPRFPDDAELAISPAKDVTASIDNKGSSGPGPAWLELQNYRDEEMIRIPKFHDMSYRPLVDHDNVGVLKRQQYLDSLPLAPSQLEIFINDIQPYERLAVELEKDAITQRPCQLAGYKRSVPDVRHMRRAEMTTERIASSMIKGPSSEKSIKMVGRMTRGSSATEEDSWSSEEETIPAVPKLSGHQRSHVESVMETFWDVMNKYGRSCVREKTKASGDAGASSTDRSSQQTSSETSADVVPSQRSLGKRPANNDKKDNEDRCPKRNRKDSYDPIDASEKIKLSCPYRKRNRHKYNIYTHRTCALSGFPDIARVKEHLYRTHRAPIHCYRCAMVFKDQQELKTHSKAKTVCELKEGEPSEGFDNDTYERLKRRKKSFRDQPVEARWVEIYCLLFSDDDQDNIPSPFWEPPVDEPVPATIAIEDYIRQEVPRRVRTQIENRLAAGDYSYDLALMLSDQMMEILEAQIDTCISEHRETTSKNGHQERDHLDPAVPFLRSPTLVLEHPATDSSSVSRPAPQSLSGDTDDWYTYLQQPGDAPWDLL</sequence>
<evidence type="ECO:0008006" key="4">
    <source>
        <dbReference type="Google" id="ProtNLM"/>
    </source>
</evidence>
<feature type="region of interest" description="Disordered" evidence="1">
    <location>
        <begin position="276"/>
        <end position="310"/>
    </location>
</feature>
<comment type="caution">
    <text evidence="2">The sequence shown here is derived from an EMBL/GenBank/DDBJ whole genome shotgun (WGS) entry which is preliminary data.</text>
</comment>
<organism evidence="2 3">
    <name type="scientific">Coleophoma cylindrospora</name>
    <dbReference type="NCBI Taxonomy" id="1849047"/>
    <lineage>
        <taxon>Eukaryota</taxon>
        <taxon>Fungi</taxon>
        <taxon>Dikarya</taxon>
        <taxon>Ascomycota</taxon>
        <taxon>Pezizomycotina</taxon>
        <taxon>Leotiomycetes</taxon>
        <taxon>Helotiales</taxon>
        <taxon>Dermateaceae</taxon>
        <taxon>Coleophoma</taxon>
    </lineage>
</organism>
<evidence type="ECO:0000313" key="3">
    <source>
        <dbReference type="Proteomes" id="UP000256645"/>
    </source>
</evidence>
<protein>
    <recommendedName>
        <fullName evidence="4">C2H2-type domain-containing protein</fullName>
    </recommendedName>
</protein>
<dbReference type="Proteomes" id="UP000256645">
    <property type="component" value="Unassembled WGS sequence"/>
</dbReference>
<evidence type="ECO:0000313" key="2">
    <source>
        <dbReference type="EMBL" id="RDW60586.1"/>
    </source>
</evidence>
<feature type="region of interest" description="Disordered" evidence="1">
    <location>
        <begin position="334"/>
        <end position="395"/>
    </location>
</feature>
<feature type="region of interest" description="Disordered" evidence="1">
    <location>
        <begin position="624"/>
        <end position="647"/>
    </location>
</feature>
<dbReference type="PANTHER" id="PTHR38166">
    <property type="entry name" value="C2H2-TYPE DOMAIN-CONTAINING PROTEIN-RELATED"/>
    <property type="match status" value="1"/>
</dbReference>
<dbReference type="AlphaFoldDB" id="A0A3D8QFF2"/>
<dbReference type="OrthoDB" id="5382659at2759"/>
<feature type="compositionally biased region" description="Low complexity" evidence="1">
    <location>
        <begin position="343"/>
        <end position="357"/>
    </location>
</feature>
<feature type="compositionally biased region" description="Polar residues" evidence="1">
    <location>
        <begin position="627"/>
        <end position="642"/>
    </location>
</feature>
<feature type="compositionally biased region" description="Basic and acidic residues" evidence="1">
    <location>
        <begin position="24"/>
        <end position="41"/>
    </location>
</feature>
<accession>A0A3D8QFF2</accession>
<evidence type="ECO:0000256" key="1">
    <source>
        <dbReference type="SAM" id="MobiDB-lite"/>
    </source>
</evidence>
<feature type="region of interest" description="Disordered" evidence="1">
    <location>
        <begin position="1"/>
        <end position="41"/>
    </location>
</feature>
<name>A0A3D8QFF2_9HELO</name>
<feature type="compositionally biased region" description="Acidic residues" evidence="1">
    <location>
        <begin position="285"/>
        <end position="296"/>
    </location>
</feature>
<gene>
    <name evidence="2" type="ORF">BP6252_11969</name>
</gene>
<feature type="compositionally biased region" description="Basic and acidic residues" evidence="1">
    <location>
        <begin position="372"/>
        <end position="395"/>
    </location>
</feature>
<reference evidence="2 3" key="1">
    <citation type="journal article" date="2018" name="IMA Fungus">
        <title>IMA Genome-F 9: Draft genome sequence of Annulohypoxylon stygium, Aspergillus mulundensis, Berkeleyomyces basicola (syn. Thielaviopsis basicola), Ceratocystis smalleyi, two Cercospora beticola strains, Coleophoma cylindrospora, Fusarium fracticaudum, Phialophora cf. hyalina, and Morchella septimelata.</title>
        <authorList>
            <person name="Wingfield B.D."/>
            <person name="Bills G.F."/>
            <person name="Dong Y."/>
            <person name="Huang W."/>
            <person name="Nel W.J."/>
            <person name="Swalarsk-Parry B.S."/>
            <person name="Vaghefi N."/>
            <person name="Wilken P.M."/>
            <person name="An Z."/>
            <person name="de Beer Z.W."/>
            <person name="De Vos L."/>
            <person name="Chen L."/>
            <person name="Duong T.A."/>
            <person name="Gao Y."/>
            <person name="Hammerbacher A."/>
            <person name="Kikkert J.R."/>
            <person name="Li Y."/>
            <person name="Li H."/>
            <person name="Li K."/>
            <person name="Li Q."/>
            <person name="Liu X."/>
            <person name="Ma X."/>
            <person name="Naidoo K."/>
            <person name="Pethybridge S.J."/>
            <person name="Sun J."/>
            <person name="Steenkamp E.T."/>
            <person name="van der Nest M.A."/>
            <person name="van Wyk S."/>
            <person name="Wingfield M.J."/>
            <person name="Xiong C."/>
            <person name="Yue Q."/>
            <person name="Zhang X."/>
        </authorList>
    </citation>
    <scope>NUCLEOTIDE SEQUENCE [LARGE SCALE GENOMIC DNA]</scope>
    <source>
        <strain evidence="2 3">BP6252</strain>
    </source>
</reference>
<keyword evidence="3" id="KW-1185">Reference proteome</keyword>